<dbReference type="CDD" id="cd00841">
    <property type="entry name" value="MPP_YfcE"/>
    <property type="match status" value="1"/>
</dbReference>
<dbReference type="NCBIfam" id="NF006988">
    <property type="entry name" value="PRK09453.1"/>
    <property type="match status" value="1"/>
</dbReference>
<evidence type="ECO:0000256" key="2">
    <source>
        <dbReference type="RuleBase" id="RU362039"/>
    </source>
</evidence>
<dbReference type="InterPro" id="IPR029052">
    <property type="entry name" value="Metallo-depent_PP-like"/>
</dbReference>
<evidence type="ECO:0000256" key="1">
    <source>
        <dbReference type="ARBA" id="ARBA00008950"/>
    </source>
</evidence>
<dbReference type="SUPFAM" id="SSF56300">
    <property type="entry name" value="Metallo-dependent phosphatases"/>
    <property type="match status" value="1"/>
</dbReference>
<evidence type="ECO:0000259" key="3">
    <source>
        <dbReference type="Pfam" id="PF12850"/>
    </source>
</evidence>
<dbReference type="InterPro" id="IPR041802">
    <property type="entry name" value="MPP_YfcE"/>
</dbReference>
<protein>
    <recommendedName>
        <fullName evidence="2">Phosphoesterase</fullName>
        <ecNumber evidence="2">3.1.4.-</ecNumber>
    </recommendedName>
</protein>
<dbReference type="PANTHER" id="PTHR43165">
    <property type="entry name" value="METALLOPHOSPHOESTERASE"/>
    <property type="match status" value="1"/>
</dbReference>
<dbReference type="NCBIfam" id="TIGR00040">
    <property type="entry name" value="yfcE"/>
    <property type="match status" value="1"/>
</dbReference>
<proteinExistence type="inferred from homology"/>
<accession>A0ABS4KG25</accession>
<comment type="cofactor">
    <cofactor evidence="2">
        <name>a divalent metal cation</name>
        <dbReference type="ChEBI" id="CHEBI:60240"/>
    </cofactor>
</comment>
<dbReference type="PANTHER" id="PTHR43165:SF1">
    <property type="entry name" value="PHOSPHODIESTERASE MJ0936"/>
    <property type="match status" value="1"/>
</dbReference>
<dbReference type="InterPro" id="IPR000979">
    <property type="entry name" value="Phosphodiesterase_MJ0936/Vps29"/>
</dbReference>
<dbReference type="Gene3D" id="3.60.21.10">
    <property type="match status" value="1"/>
</dbReference>
<dbReference type="EMBL" id="JAGGLI010000003">
    <property type="protein sequence ID" value="MBP2026727.1"/>
    <property type="molecule type" value="Genomic_DNA"/>
</dbReference>
<keyword evidence="5" id="KW-1185">Reference proteome</keyword>
<dbReference type="Pfam" id="PF12850">
    <property type="entry name" value="Metallophos_2"/>
    <property type="match status" value="1"/>
</dbReference>
<comment type="similarity">
    <text evidence="1 2">Belongs to the metallophosphoesterase superfamily. YfcE family.</text>
</comment>
<organism evidence="4 5">
    <name type="scientific">Acetoanaerobium pronyense</name>
    <dbReference type="NCBI Taxonomy" id="1482736"/>
    <lineage>
        <taxon>Bacteria</taxon>
        <taxon>Bacillati</taxon>
        <taxon>Bacillota</taxon>
        <taxon>Clostridia</taxon>
        <taxon>Peptostreptococcales</taxon>
        <taxon>Filifactoraceae</taxon>
        <taxon>Acetoanaerobium</taxon>
    </lineage>
</organism>
<dbReference type="Proteomes" id="UP001314903">
    <property type="component" value="Unassembled WGS sequence"/>
</dbReference>
<evidence type="ECO:0000313" key="4">
    <source>
        <dbReference type="EMBL" id="MBP2026727.1"/>
    </source>
</evidence>
<dbReference type="InterPro" id="IPR024654">
    <property type="entry name" value="Calcineurin-like_PHP_lpxH"/>
</dbReference>
<evidence type="ECO:0000313" key="5">
    <source>
        <dbReference type="Proteomes" id="UP001314903"/>
    </source>
</evidence>
<name>A0ABS4KG25_9FIRM</name>
<comment type="caution">
    <text evidence="4">The sequence shown here is derived from an EMBL/GenBank/DDBJ whole genome shotgun (WGS) entry which is preliminary data.</text>
</comment>
<sequence length="181" mass="20620">MKIGVISDTHGNIHYFEKALSYLKDCDKIIHAGDILYHNPKHNSDNHYDSNAVAQLINSMENIVFVRGNCDSYFDIELIKHEIMDPYLFLEIEGLKIMAAHGYTKSIDKILEDAKEFGCDIFIYGHTHIKYLKMLDEIIVLNPGSPSIPRDDVHSVAIIENREIRLIDIENGGSSIKSLIF</sequence>
<feature type="domain" description="Calcineurin-like phosphoesterase" evidence="3">
    <location>
        <begin position="1"/>
        <end position="160"/>
    </location>
</feature>
<dbReference type="RefSeq" id="WP_209659037.1">
    <property type="nucleotide sequence ID" value="NZ_JAGGLI010000003.1"/>
</dbReference>
<keyword evidence="2" id="KW-0479">Metal-binding</keyword>
<gene>
    <name evidence="4" type="ORF">J2Z35_000516</name>
</gene>
<reference evidence="4 5" key="1">
    <citation type="submission" date="2021-03" db="EMBL/GenBank/DDBJ databases">
        <title>Genomic Encyclopedia of Type Strains, Phase IV (KMG-IV): sequencing the most valuable type-strain genomes for metagenomic binning, comparative biology and taxonomic classification.</title>
        <authorList>
            <person name="Goeker M."/>
        </authorList>
    </citation>
    <scope>NUCLEOTIDE SEQUENCE [LARGE SCALE GENOMIC DNA]</scope>
    <source>
        <strain evidence="4 5">DSM 27512</strain>
    </source>
</reference>
<dbReference type="EC" id="3.1.4.-" evidence="2"/>
<dbReference type="InterPro" id="IPR053193">
    <property type="entry name" value="MetalloPDE_YfcE-like"/>
</dbReference>